<dbReference type="InterPro" id="IPR036380">
    <property type="entry name" value="Isochorismatase-like_sf"/>
</dbReference>
<dbReference type="InterPro" id="IPR000868">
    <property type="entry name" value="Isochorismatase-like_dom"/>
</dbReference>
<dbReference type="STRING" id="680127.SAMN05421593_1263"/>
<dbReference type="Gene3D" id="3.40.50.850">
    <property type="entry name" value="Isochorismatase-like"/>
    <property type="match status" value="1"/>
</dbReference>
<name>A0A1H6H454_CHRCI</name>
<dbReference type="PANTHER" id="PTHR43559:SF1">
    <property type="entry name" value="HYDROLASE"/>
    <property type="match status" value="1"/>
</dbReference>
<dbReference type="PANTHER" id="PTHR43559">
    <property type="entry name" value="HYDROLASE YCAC-RELATED"/>
    <property type="match status" value="1"/>
</dbReference>
<organism evidence="3 4">
    <name type="scientific">Chryseobacterium culicis</name>
    <dbReference type="NCBI Taxonomy" id="680127"/>
    <lineage>
        <taxon>Bacteria</taxon>
        <taxon>Pseudomonadati</taxon>
        <taxon>Bacteroidota</taxon>
        <taxon>Flavobacteriia</taxon>
        <taxon>Flavobacteriales</taxon>
        <taxon>Weeksellaceae</taxon>
        <taxon>Chryseobacterium group</taxon>
        <taxon>Chryseobacterium</taxon>
    </lineage>
</organism>
<evidence type="ECO:0000313" key="3">
    <source>
        <dbReference type="EMBL" id="SEH30052.1"/>
    </source>
</evidence>
<dbReference type="SUPFAM" id="SSF52499">
    <property type="entry name" value="Isochorismatase-like hydrolases"/>
    <property type="match status" value="1"/>
</dbReference>
<keyword evidence="1" id="KW-0732">Signal</keyword>
<evidence type="ECO:0000259" key="2">
    <source>
        <dbReference type="Pfam" id="PF00857"/>
    </source>
</evidence>
<dbReference type="RefSeq" id="WP_089690406.1">
    <property type="nucleotide sequence ID" value="NZ_DALZIY010000001.1"/>
</dbReference>
<dbReference type="AlphaFoldDB" id="A0A1H6H454"/>
<gene>
    <name evidence="3" type="ORF">SAMN05421593_1263</name>
</gene>
<feature type="chain" id="PRO_5011593415" evidence="1">
    <location>
        <begin position="20"/>
        <end position="229"/>
    </location>
</feature>
<proteinExistence type="predicted"/>
<feature type="signal peptide" evidence="1">
    <location>
        <begin position="1"/>
        <end position="19"/>
    </location>
</feature>
<dbReference type="Proteomes" id="UP000198561">
    <property type="component" value="Unassembled WGS sequence"/>
</dbReference>
<sequence length="229" mass="24808">MKKLILSLAAGLVSFTASAQNPGKSLLNPSNHAVVLIDHEGQMAFATKSISMEELRNNVALVAGGSKIFNVPTVVTTVAEKSFSGPVFPEISEVYPEAASGYIDRTTMNTWEDVNAHKAITGKNKKKLVFAGLWTSVCIVGPVLSAIDEGYDVYVVTDASGDVSKEAHEQAVTRMVQAGAHPITSVQYVLELQRDWARKETYKPVNDLMKKHGGAYGIGIQYAQEMLKH</sequence>
<dbReference type="EMBL" id="FNWQ01000001">
    <property type="protein sequence ID" value="SEH30052.1"/>
    <property type="molecule type" value="Genomic_DNA"/>
</dbReference>
<evidence type="ECO:0000313" key="4">
    <source>
        <dbReference type="Proteomes" id="UP000198561"/>
    </source>
</evidence>
<protein>
    <submittedName>
        <fullName evidence="3">Nicotinamidase-related amidase</fullName>
    </submittedName>
</protein>
<accession>A0A1H6H454</accession>
<reference evidence="3 4" key="1">
    <citation type="submission" date="2016-10" db="EMBL/GenBank/DDBJ databases">
        <authorList>
            <person name="de Groot N.N."/>
        </authorList>
    </citation>
    <scope>NUCLEOTIDE SEQUENCE [LARGE SCALE GENOMIC DNA]</scope>
    <source>
        <strain evidence="3 4">DSM 23031</strain>
    </source>
</reference>
<dbReference type="OrthoDB" id="9789777at2"/>
<dbReference type="Pfam" id="PF00857">
    <property type="entry name" value="Isochorismatase"/>
    <property type="match status" value="1"/>
</dbReference>
<dbReference type="InterPro" id="IPR053152">
    <property type="entry name" value="Hydrolase_YcaC-like"/>
</dbReference>
<feature type="domain" description="Isochorismatase-like" evidence="2">
    <location>
        <begin position="33"/>
        <end position="185"/>
    </location>
</feature>
<dbReference type="CDD" id="cd01012">
    <property type="entry name" value="YcaC_related"/>
    <property type="match status" value="1"/>
</dbReference>
<evidence type="ECO:0000256" key="1">
    <source>
        <dbReference type="SAM" id="SignalP"/>
    </source>
</evidence>